<evidence type="ECO:0000313" key="4">
    <source>
        <dbReference type="Proteomes" id="UP001338125"/>
    </source>
</evidence>
<gene>
    <name evidence="3" type="ORF">PT974_07673</name>
</gene>
<sequence length="252" mass="28818">MGCNSESTDPLLQPSCDEEDGTDLNWSDKQHKDTPHEQKVWRITTSTCLILIGVFLAQLVAVFVLALALEKNPINSSSGLSPARSQDSPPSTFHRSHCGNSTEEALERNCHFDVFSFGWHPLECFDEELYTDFIKRHQHVLYWETTDGKPVDVASVMRGEHGFVVTTWEFHLVHCLYAWEKTTRSVLRGSPLDEWSPRYGHTRHCVHELMNQDRYPMKEIMTSAKRWYPACGLSERNLATLLGDHSSGHNDM</sequence>
<keyword evidence="2" id="KW-1133">Transmembrane helix</keyword>
<comment type="caution">
    <text evidence="3">The sequence shown here is derived from an EMBL/GenBank/DDBJ whole genome shotgun (WGS) entry which is preliminary data.</text>
</comment>
<proteinExistence type="predicted"/>
<dbReference type="PANTHER" id="PTHR35896:SF3">
    <property type="entry name" value="MAJOR FACILITATOR SUPERFAMILY TRANSPORTER"/>
    <property type="match status" value="1"/>
</dbReference>
<evidence type="ECO:0000256" key="1">
    <source>
        <dbReference type="SAM" id="MobiDB-lite"/>
    </source>
</evidence>
<keyword evidence="2" id="KW-0812">Transmembrane</keyword>
<evidence type="ECO:0000313" key="3">
    <source>
        <dbReference type="EMBL" id="KAK5994230.1"/>
    </source>
</evidence>
<keyword evidence="2" id="KW-0472">Membrane</keyword>
<organism evidence="3 4">
    <name type="scientific">Cladobotryum mycophilum</name>
    <dbReference type="NCBI Taxonomy" id="491253"/>
    <lineage>
        <taxon>Eukaryota</taxon>
        <taxon>Fungi</taxon>
        <taxon>Dikarya</taxon>
        <taxon>Ascomycota</taxon>
        <taxon>Pezizomycotina</taxon>
        <taxon>Sordariomycetes</taxon>
        <taxon>Hypocreomycetidae</taxon>
        <taxon>Hypocreales</taxon>
        <taxon>Hypocreaceae</taxon>
        <taxon>Cladobotryum</taxon>
    </lineage>
</organism>
<dbReference type="PANTHER" id="PTHR35896">
    <property type="entry name" value="IG-LIKE DOMAIN-CONTAINING PROTEIN"/>
    <property type="match status" value="1"/>
</dbReference>
<dbReference type="EMBL" id="JAVFKD010000012">
    <property type="protein sequence ID" value="KAK5994230.1"/>
    <property type="molecule type" value="Genomic_DNA"/>
</dbReference>
<accession>A0ABR0SR81</accession>
<feature type="region of interest" description="Disordered" evidence="1">
    <location>
        <begin position="1"/>
        <end position="31"/>
    </location>
</feature>
<feature type="region of interest" description="Disordered" evidence="1">
    <location>
        <begin position="75"/>
        <end position="98"/>
    </location>
</feature>
<keyword evidence="4" id="KW-1185">Reference proteome</keyword>
<dbReference type="InterPro" id="IPR053008">
    <property type="entry name" value="Phomopsin_biosynth_assoc"/>
</dbReference>
<protein>
    <submittedName>
        <fullName evidence="3">Uncharacterized protein</fullName>
    </submittedName>
</protein>
<name>A0ABR0SR81_9HYPO</name>
<evidence type="ECO:0000256" key="2">
    <source>
        <dbReference type="SAM" id="Phobius"/>
    </source>
</evidence>
<feature type="transmembrane region" description="Helical" evidence="2">
    <location>
        <begin position="48"/>
        <end position="69"/>
    </location>
</feature>
<feature type="compositionally biased region" description="Polar residues" evidence="1">
    <location>
        <begin position="1"/>
        <end position="10"/>
    </location>
</feature>
<reference evidence="3 4" key="1">
    <citation type="submission" date="2024-01" db="EMBL/GenBank/DDBJ databases">
        <title>Complete genome of Cladobotryum mycophilum ATHUM6906.</title>
        <authorList>
            <person name="Christinaki A.C."/>
            <person name="Myridakis A.I."/>
            <person name="Kouvelis V.N."/>
        </authorList>
    </citation>
    <scope>NUCLEOTIDE SEQUENCE [LARGE SCALE GENOMIC DNA]</scope>
    <source>
        <strain evidence="3 4">ATHUM6906</strain>
    </source>
</reference>
<dbReference type="Proteomes" id="UP001338125">
    <property type="component" value="Unassembled WGS sequence"/>
</dbReference>